<accession>A0ABY6KR68</accession>
<evidence type="ECO:0008006" key="4">
    <source>
        <dbReference type="Google" id="ProtNLM"/>
    </source>
</evidence>
<organism evidence="2 3">
    <name type="scientific">Cordylochernes scorpioides</name>
    <dbReference type="NCBI Taxonomy" id="51811"/>
    <lineage>
        <taxon>Eukaryota</taxon>
        <taxon>Metazoa</taxon>
        <taxon>Ecdysozoa</taxon>
        <taxon>Arthropoda</taxon>
        <taxon>Chelicerata</taxon>
        <taxon>Arachnida</taxon>
        <taxon>Pseudoscorpiones</taxon>
        <taxon>Cheliferoidea</taxon>
        <taxon>Chernetidae</taxon>
        <taxon>Cordylochernes</taxon>
    </lineage>
</organism>
<dbReference type="EMBL" id="CP092869">
    <property type="protein sequence ID" value="UYV70213.1"/>
    <property type="molecule type" value="Genomic_DNA"/>
</dbReference>
<feature type="region of interest" description="Disordered" evidence="1">
    <location>
        <begin position="236"/>
        <end position="364"/>
    </location>
</feature>
<name>A0ABY6KR68_9ARAC</name>
<evidence type="ECO:0000256" key="1">
    <source>
        <dbReference type="SAM" id="MobiDB-lite"/>
    </source>
</evidence>
<evidence type="ECO:0000313" key="3">
    <source>
        <dbReference type="Proteomes" id="UP001235939"/>
    </source>
</evidence>
<keyword evidence="3" id="KW-1185">Reference proteome</keyword>
<proteinExistence type="predicted"/>
<protein>
    <recommendedName>
        <fullName evidence="4">RRM domain-containing protein</fullName>
    </recommendedName>
</protein>
<feature type="compositionally biased region" description="Polar residues" evidence="1">
    <location>
        <begin position="344"/>
        <end position="364"/>
    </location>
</feature>
<dbReference type="Proteomes" id="UP001235939">
    <property type="component" value="Chromosome 07"/>
</dbReference>
<evidence type="ECO:0000313" key="2">
    <source>
        <dbReference type="EMBL" id="UYV70213.1"/>
    </source>
</evidence>
<feature type="compositionally biased region" description="Low complexity" evidence="1">
    <location>
        <begin position="305"/>
        <end position="335"/>
    </location>
</feature>
<reference evidence="2 3" key="1">
    <citation type="submission" date="2022-01" db="EMBL/GenBank/DDBJ databases">
        <title>A chromosomal length assembly of Cordylochernes scorpioides.</title>
        <authorList>
            <person name="Zeh D."/>
            <person name="Zeh J."/>
        </authorList>
    </citation>
    <scope>NUCLEOTIDE SEQUENCE [LARGE SCALE GENOMIC DNA]</scope>
    <source>
        <strain evidence="2">IN4F17</strain>
        <tissue evidence="2">Whole Body</tissue>
    </source>
</reference>
<feature type="compositionally biased region" description="Polar residues" evidence="1">
    <location>
        <begin position="264"/>
        <end position="283"/>
    </location>
</feature>
<gene>
    <name evidence="2" type="ORF">LAZ67_7002212</name>
</gene>
<sequence length="497" mass="54612">MMVLSNPYAVLAESQDKYLHDMIHIENVRPDASSTKPSGQLRRTTKESVTFVANTRQQQALNKARSSAATFDQCCYVEWCADFHPVHYMKALEELLGKGSVYQLMKMSGHVMVGLASIEKAERLVENGLTINNTFLRAFPYRRKAEKIILGNLPIAVREEDIIEALRPYCRVVSLAYEMVSCNGYTWTTGNREAFVLLNEGRKLYQLPAKLVIISKGESTPAYIIYGVRSSRCHRQGHRRATCPQGTRSGPVLTPPPSQPTPFHSLTATTSAEGNSGTIQTIPVTPPSPAASSPAEICPVLSQNTPATKPSAPAPSTSALPSLLAPSSTATSPTADPDKDQATAALTTESSIPKPQNIQPPQSTSEKIKDLFEVLDADSFLTPLYRDNYRCEIDFAVESLTKREDVLEYLSPEQISALKKFLDKAIAHVGDKDYDLGKMLSDFSAECDIERDDTQWYSSDTNVFNANWWQGILGSGSGGVIAGERKLERSGKQRLDG</sequence>